<name>A0AAU6Q8E7_9DEIO</name>
<evidence type="ECO:0008006" key="2">
    <source>
        <dbReference type="Google" id="ProtNLM"/>
    </source>
</evidence>
<reference evidence="1" key="1">
    <citation type="submission" date="2024-03" db="EMBL/GenBank/DDBJ databases">
        <title>Deinococcus weizhi sp. nov., isolated from human skin.</title>
        <authorList>
            <person name="Wei Z."/>
            <person name="Tian F."/>
            <person name="Yang C."/>
            <person name="Xin L.T."/>
            <person name="Wen Z.J."/>
            <person name="Lan K.C."/>
            <person name="Yu L."/>
            <person name="Zhe W."/>
            <person name="Dan F.D."/>
            <person name="Jun W."/>
            <person name="Rui Z."/>
            <person name="Yong X.J."/>
            <person name="Ting Y."/>
            <person name="Wei X."/>
            <person name="Xu Z.G."/>
            <person name="Xin Z."/>
            <person name="Dong F.G."/>
            <person name="Ni X.M."/>
            <person name="Zheng M.G."/>
            <person name="Chun Y."/>
            <person name="Qian W.X."/>
        </authorList>
    </citation>
    <scope>NUCLEOTIDE SEQUENCE</scope>
    <source>
        <strain evidence="1">VB142</strain>
    </source>
</reference>
<sequence length="45" mass="5167">MTPGLLTALEFRSNNSAHQPVIDALALVKRYLNSKALNYQWFVQF</sequence>
<dbReference type="AlphaFoldDB" id="A0AAU6Q8E7"/>
<accession>A0AAU6Q8E7</accession>
<dbReference type="EMBL" id="CP149783">
    <property type="protein sequence ID" value="WYF46570.1"/>
    <property type="molecule type" value="Genomic_DNA"/>
</dbReference>
<dbReference type="RefSeq" id="WP_339098035.1">
    <property type="nucleotide sequence ID" value="NZ_CP149783.1"/>
</dbReference>
<organism evidence="1">
    <name type="scientific">Deinococcus sp. VB142</name>
    <dbReference type="NCBI Taxonomy" id="3112952"/>
    <lineage>
        <taxon>Bacteria</taxon>
        <taxon>Thermotogati</taxon>
        <taxon>Deinococcota</taxon>
        <taxon>Deinococci</taxon>
        <taxon>Deinococcales</taxon>
        <taxon>Deinococcaceae</taxon>
        <taxon>Deinococcus</taxon>
    </lineage>
</organism>
<proteinExistence type="predicted"/>
<evidence type="ECO:0000313" key="1">
    <source>
        <dbReference type="EMBL" id="WYF46570.1"/>
    </source>
</evidence>
<protein>
    <recommendedName>
        <fullName evidence="2">Transposase</fullName>
    </recommendedName>
</protein>
<gene>
    <name evidence="1" type="ORF">WDJ50_16105</name>
</gene>